<name>A0A7I7RT12_9MYCO</name>
<reference evidence="1 2" key="1">
    <citation type="journal article" date="2019" name="Emerg. Microbes Infect.">
        <title>Comprehensive subspecies identification of 175 nontuberculous mycobacteria species based on 7547 genomic profiles.</title>
        <authorList>
            <person name="Matsumoto Y."/>
            <person name="Kinjo T."/>
            <person name="Motooka D."/>
            <person name="Nabeya D."/>
            <person name="Jung N."/>
            <person name="Uechi K."/>
            <person name="Horii T."/>
            <person name="Iida T."/>
            <person name="Fujita J."/>
            <person name="Nakamura S."/>
        </authorList>
    </citation>
    <scope>NUCLEOTIDE SEQUENCE [LARGE SCALE GENOMIC DNA]</scope>
    <source>
        <strain evidence="1 2">JCM 18538</strain>
    </source>
</reference>
<evidence type="ECO:0000313" key="1">
    <source>
        <dbReference type="EMBL" id="BBY47748.1"/>
    </source>
</evidence>
<dbReference type="AlphaFoldDB" id="A0A7I7RT12"/>
<protein>
    <submittedName>
        <fullName evidence="1">Uncharacterized protein</fullName>
    </submittedName>
</protein>
<dbReference type="EMBL" id="AP022593">
    <property type="protein sequence ID" value="BBY47748.1"/>
    <property type="molecule type" value="Genomic_DNA"/>
</dbReference>
<geneLocation type="plasmid" evidence="2">
    <name>pjcm18538 dna</name>
</geneLocation>
<proteinExistence type="predicted"/>
<evidence type="ECO:0000313" key="2">
    <source>
        <dbReference type="Proteomes" id="UP000467428"/>
    </source>
</evidence>
<gene>
    <name evidence="1" type="ORF">MARA_12160</name>
</gene>
<dbReference type="Proteomes" id="UP000467428">
    <property type="component" value="Chromosome"/>
</dbReference>
<accession>A0A7I7RT12</accession>
<dbReference type="KEGG" id="marz:MARA_12160"/>
<dbReference type="RefSeq" id="WP_163917634.1">
    <property type="nucleotide sequence ID" value="NZ_AP022593.1"/>
</dbReference>
<sequence>MSDSDIGVDELLPAHGLAAISAFKHGPGYVLALLGDDGELHTYTLSGPRLRQVVTIMCNAVRGIPSGSVSTLQHIE</sequence>
<keyword evidence="2" id="KW-1185">Reference proteome</keyword>
<organism evidence="1 2">
    <name type="scientific">Mycolicibacterium arabiense</name>
    <dbReference type="NCBI Taxonomy" id="1286181"/>
    <lineage>
        <taxon>Bacteria</taxon>
        <taxon>Bacillati</taxon>
        <taxon>Actinomycetota</taxon>
        <taxon>Actinomycetes</taxon>
        <taxon>Mycobacteriales</taxon>
        <taxon>Mycobacteriaceae</taxon>
        <taxon>Mycolicibacterium</taxon>
    </lineage>
</organism>